<dbReference type="InterPro" id="IPR043502">
    <property type="entry name" value="DNA/RNA_pol_sf"/>
</dbReference>
<dbReference type="Pfam" id="PF00078">
    <property type="entry name" value="RVT_1"/>
    <property type="match status" value="1"/>
</dbReference>
<evidence type="ECO:0000313" key="3">
    <source>
        <dbReference type="EMBL" id="KAE8543908.1"/>
    </source>
</evidence>
<name>A0A833N9L0_MARNT</name>
<dbReference type="PANTHER" id="PTHR34047:SF8">
    <property type="entry name" value="PROTEIN YKFC"/>
    <property type="match status" value="1"/>
</dbReference>
<comment type="similarity">
    <text evidence="1">Belongs to the bacterial reverse transcriptase family.</text>
</comment>
<dbReference type="InterPro" id="IPR051083">
    <property type="entry name" value="GrpII_Intron_Splice-Mob/Def"/>
</dbReference>
<dbReference type="SUPFAM" id="SSF56672">
    <property type="entry name" value="DNA/RNA polymerases"/>
    <property type="match status" value="1"/>
</dbReference>
<organism evidence="3 4">
    <name type="scientific">Marinobacter nauticus</name>
    <name type="common">Marinobacter hydrocarbonoclasticus</name>
    <name type="synonym">Marinobacter aquaeolei</name>
    <dbReference type="NCBI Taxonomy" id="2743"/>
    <lineage>
        <taxon>Bacteria</taxon>
        <taxon>Pseudomonadati</taxon>
        <taxon>Pseudomonadota</taxon>
        <taxon>Gammaproteobacteria</taxon>
        <taxon>Pseudomonadales</taxon>
        <taxon>Marinobacteraceae</taxon>
        <taxon>Marinobacter</taxon>
    </lineage>
</organism>
<evidence type="ECO:0000259" key="2">
    <source>
        <dbReference type="PROSITE" id="PS50878"/>
    </source>
</evidence>
<feature type="domain" description="Reverse transcriptase" evidence="2">
    <location>
        <begin position="85"/>
        <end position="317"/>
    </location>
</feature>
<dbReference type="PANTHER" id="PTHR34047">
    <property type="entry name" value="NUCLEAR INTRON MATURASE 1, MITOCHONDRIAL-RELATED"/>
    <property type="match status" value="1"/>
</dbReference>
<protein>
    <recommendedName>
        <fullName evidence="2">Reverse transcriptase domain-containing protein</fullName>
    </recommendedName>
</protein>
<dbReference type="AlphaFoldDB" id="A0A833N9L0"/>
<accession>A0A833N9L0</accession>
<evidence type="ECO:0000313" key="4">
    <source>
        <dbReference type="Proteomes" id="UP000469950"/>
    </source>
</evidence>
<comment type="caution">
    <text evidence="3">The sequence shown here is derived from an EMBL/GenBank/DDBJ whole genome shotgun (WGS) entry which is preliminary data.</text>
</comment>
<dbReference type="Proteomes" id="UP000469950">
    <property type="component" value="Unassembled WGS sequence"/>
</dbReference>
<dbReference type="PROSITE" id="PS50878">
    <property type="entry name" value="RT_POL"/>
    <property type="match status" value="1"/>
</dbReference>
<evidence type="ECO:0000256" key="1">
    <source>
        <dbReference type="ARBA" id="ARBA00034120"/>
    </source>
</evidence>
<dbReference type="EMBL" id="WBMP01000026">
    <property type="protein sequence ID" value="KAE8543908.1"/>
    <property type="molecule type" value="Genomic_DNA"/>
</dbReference>
<proteinExistence type="inferred from homology"/>
<dbReference type="InterPro" id="IPR000477">
    <property type="entry name" value="RT_dom"/>
</dbReference>
<gene>
    <name evidence="3" type="ORF">F6453_3787</name>
</gene>
<reference evidence="3 4" key="1">
    <citation type="submission" date="2019-10" db="EMBL/GenBank/DDBJ databases">
        <title>Draft genome sequence of Marinobacter hydrocarbonoclasticus NCT7M from the microbiome of the marine copepod.</title>
        <authorList>
            <person name="Nuttall R."/>
            <person name="Sharma G."/>
            <person name="Moisander P."/>
        </authorList>
    </citation>
    <scope>NUCLEOTIDE SEQUENCE [LARGE SCALE GENOMIC DNA]</scope>
    <source>
        <strain evidence="3 4">NCT7M</strain>
    </source>
</reference>
<sequence>MDGLFVFMSNRFEDYLALVIEEEAQKLIDRYHAYHNFLHLEHKRNKERVLDAPDKEVKTPDYWRIDPKFNPFYVRKRRKSIARSIAKKLTDGTYHPRRPFEKKIDKPGGGTRTLSIYQLPDVAVSRIFYERLLEKNQHRFSSFSYAYRNDRNVHFAIQDISVDLSLDARAFVAEFDFSDFFGSISHEYLRKQFDTNGFYVSEQERIVIDAFLGDREKGIPQGTSISLFLANLVCWRLDKSLEALGVKFARYADDTVIWSSSYQKVCDAFALINDFSSSAGVKINAKKSEGISLLTRKGLPSELNSTKNSIEFLGYAISVDAVSIKASSVEKIQKQVSYILYKNLIQPLKGSVLKGLKIPSNNKDEALLTAMLQIRRYLYGGLTSHQLKSYGGSD</sequence>